<dbReference type="GO" id="GO:0009737">
    <property type="term" value="P:response to abscisic acid"/>
    <property type="evidence" value="ECO:0007669"/>
    <property type="project" value="InterPro"/>
</dbReference>
<gene>
    <name evidence="2" type="ORF">TSOC_000784</name>
</gene>
<dbReference type="PANTHER" id="PTHR46701:SF7">
    <property type="entry name" value="GLYCOSYLTRANSFERASE-LIKE KOBITO 1"/>
    <property type="match status" value="1"/>
</dbReference>
<dbReference type="OrthoDB" id="433309at2759"/>
<feature type="compositionally biased region" description="Basic residues" evidence="1">
    <location>
        <begin position="408"/>
        <end position="419"/>
    </location>
</feature>
<protein>
    <recommendedName>
        <fullName evidence="4">Glycosyltransferase family 92 protein</fullName>
    </recommendedName>
</protein>
<dbReference type="InterPro" id="IPR044224">
    <property type="entry name" value="KOBITO1-like"/>
</dbReference>
<feature type="region of interest" description="Disordered" evidence="1">
    <location>
        <begin position="396"/>
        <end position="419"/>
    </location>
</feature>
<evidence type="ECO:0000313" key="3">
    <source>
        <dbReference type="Proteomes" id="UP000236333"/>
    </source>
</evidence>
<dbReference type="EMBL" id="PGGS01000011">
    <property type="protein sequence ID" value="PNH12278.1"/>
    <property type="molecule type" value="Genomic_DNA"/>
</dbReference>
<evidence type="ECO:0000256" key="1">
    <source>
        <dbReference type="SAM" id="MobiDB-lite"/>
    </source>
</evidence>
<comment type="caution">
    <text evidence="2">The sequence shown here is derived from an EMBL/GenBank/DDBJ whole genome shotgun (WGS) entry which is preliminary data.</text>
</comment>
<sequence>VCSNASGRPGHGTLVRVAAYTMWSGDLWGLRRTLLPFIQWHTQAGICRYYIAYPGRDERTVTMLQAIKSVRLIFSQPPFATPERFREWREYASQDEWGQKPGNWRQMAKQGFAGNIACAMAQDENYNWIAHIDADELLVPGISLAADLAAVPRWVASIIISNNEAVAESIDTLNKYEQITLFKNHERFSPNGTGDLQWRFTLGTQGSYYQVYYNGKGIGRTDGGPLSMWGVHAFTGPDDNAWRHPVENPNGTFLAVEWSDTMLLHLSYTSWQDLMGKAARACPPEYRAAAKANDRDKVNECFCLTFDMDAYIAAVQGPQAARHFWVTNALFSEGAVRLDGSTQECRVYRNVRELKRLLIKDKLNVRVTAVQQALRGHEVGIRALARRMGINPAGEGGGGAAIPLTTTVRRRGRRRQRLR</sequence>
<dbReference type="GO" id="GO:0030244">
    <property type="term" value="P:cellulose biosynthetic process"/>
    <property type="evidence" value="ECO:0007669"/>
    <property type="project" value="InterPro"/>
</dbReference>
<feature type="non-terminal residue" evidence="2">
    <location>
        <position position="1"/>
    </location>
</feature>
<keyword evidence="3" id="KW-1185">Reference proteome</keyword>
<dbReference type="AlphaFoldDB" id="A0A2J8AID8"/>
<dbReference type="PANTHER" id="PTHR46701">
    <property type="entry name" value="GLYCOSYLTRANSFERASE-LIKE KOBITO 1"/>
    <property type="match status" value="1"/>
</dbReference>
<evidence type="ECO:0000313" key="2">
    <source>
        <dbReference type="EMBL" id="PNH12278.1"/>
    </source>
</evidence>
<accession>A0A2J8AID8</accession>
<organism evidence="2 3">
    <name type="scientific">Tetrabaena socialis</name>
    <dbReference type="NCBI Taxonomy" id="47790"/>
    <lineage>
        <taxon>Eukaryota</taxon>
        <taxon>Viridiplantae</taxon>
        <taxon>Chlorophyta</taxon>
        <taxon>core chlorophytes</taxon>
        <taxon>Chlorophyceae</taxon>
        <taxon>CS clade</taxon>
        <taxon>Chlamydomonadales</taxon>
        <taxon>Tetrabaenaceae</taxon>
        <taxon>Tetrabaena</taxon>
    </lineage>
</organism>
<name>A0A2J8AID8_9CHLO</name>
<dbReference type="Pfam" id="PF13704">
    <property type="entry name" value="Glyco_tranf_2_4"/>
    <property type="match status" value="1"/>
</dbReference>
<dbReference type="Proteomes" id="UP000236333">
    <property type="component" value="Unassembled WGS sequence"/>
</dbReference>
<evidence type="ECO:0008006" key="4">
    <source>
        <dbReference type="Google" id="ProtNLM"/>
    </source>
</evidence>
<reference evidence="2 3" key="1">
    <citation type="journal article" date="2017" name="Mol. Biol. Evol.">
        <title>The 4-celled Tetrabaena socialis nuclear genome reveals the essential components for genetic control of cell number at the origin of multicellularity in the volvocine lineage.</title>
        <authorList>
            <person name="Featherston J."/>
            <person name="Arakaki Y."/>
            <person name="Hanschen E.R."/>
            <person name="Ferris P.J."/>
            <person name="Michod R.E."/>
            <person name="Olson B.J.S.C."/>
            <person name="Nozaki H."/>
            <person name="Durand P.M."/>
        </authorList>
    </citation>
    <scope>NUCLEOTIDE SEQUENCE [LARGE SCALE GENOMIC DNA]</scope>
    <source>
        <strain evidence="2 3">NIES-571</strain>
    </source>
</reference>
<proteinExistence type="predicted"/>